<gene>
    <name evidence="1" type="ORF">A500_20240</name>
</gene>
<sequence length="66" mass="7812">NKRFLNNGRGFLRMKKAFYGVGKVKLVNSIKDDNFKVILPGINTYKKYNYHNIKNYTLEVLKQNMI</sequence>
<evidence type="ECO:0000313" key="1">
    <source>
        <dbReference type="EMBL" id="EOR19779.1"/>
    </source>
</evidence>
<feature type="non-terminal residue" evidence="1">
    <location>
        <position position="1"/>
    </location>
</feature>
<dbReference type="PATRIC" id="fig|1202534.3.peg.4015"/>
<protein>
    <submittedName>
        <fullName evidence="1">ATPase AAA</fullName>
    </submittedName>
</protein>
<comment type="caution">
    <text evidence="1">The sequence shown here is derived from an EMBL/GenBank/DDBJ whole genome shotgun (WGS) entry which is preliminary data.</text>
</comment>
<proteinExistence type="predicted"/>
<name>R9BRL4_9CLOT</name>
<accession>R9BRL4</accession>
<dbReference type="AlphaFoldDB" id="R9BRL4"/>
<keyword evidence="2" id="KW-1185">Reference proteome</keyword>
<organism evidence="1 2">
    <name type="scientific">Clostridium sartagoforme AAU1</name>
    <dbReference type="NCBI Taxonomy" id="1202534"/>
    <lineage>
        <taxon>Bacteria</taxon>
        <taxon>Bacillati</taxon>
        <taxon>Bacillota</taxon>
        <taxon>Clostridia</taxon>
        <taxon>Eubacteriales</taxon>
        <taxon>Clostridiaceae</taxon>
        <taxon>Clostridium</taxon>
    </lineage>
</organism>
<dbReference type="EMBL" id="ASRV01000320">
    <property type="protein sequence ID" value="EOR19779.1"/>
    <property type="molecule type" value="Genomic_DNA"/>
</dbReference>
<evidence type="ECO:0000313" key="2">
    <source>
        <dbReference type="Proteomes" id="UP000013988"/>
    </source>
</evidence>
<reference evidence="1 2" key="1">
    <citation type="submission" date="2013-03" db="EMBL/GenBank/DDBJ databases">
        <title>Whole genome shotgun sequencing of Clostridium sartagoforme AAU1.</title>
        <authorList>
            <person name="Joshi C.G."/>
            <person name="Duggirala S.M."/>
            <person name="Nathani N.M."/>
            <person name="Bhatt V.D."/>
            <person name="Patel A.K."/>
            <person name="Pandya P.R."/>
            <person name="KaPatel J.A."/>
        </authorList>
    </citation>
    <scope>NUCLEOTIDE SEQUENCE [LARGE SCALE GENOMIC DNA]</scope>
    <source>
        <strain evidence="1 2">AAU1</strain>
    </source>
</reference>
<dbReference type="Proteomes" id="UP000013988">
    <property type="component" value="Unassembled WGS sequence"/>
</dbReference>